<dbReference type="EMBL" id="CP073078">
    <property type="protein sequence ID" value="QUD86920.1"/>
    <property type="molecule type" value="Genomic_DNA"/>
</dbReference>
<keyword evidence="3" id="KW-1185">Reference proteome</keyword>
<evidence type="ECO:0000256" key="1">
    <source>
        <dbReference type="SAM" id="Phobius"/>
    </source>
</evidence>
<keyword evidence="1" id="KW-1133">Transmembrane helix</keyword>
<dbReference type="GO" id="GO:0051301">
    <property type="term" value="P:cell division"/>
    <property type="evidence" value="ECO:0007669"/>
    <property type="project" value="InterPro"/>
</dbReference>
<dbReference type="RefSeq" id="WP_211936972.1">
    <property type="nucleotide sequence ID" value="NZ_CP073078.1"/>
</dbReference>
<reference evidence="2" key="1">
    <citation type="submission" date="2021-04" db="EMBL/GenBank/DDBJ databases">
        <title>The complete genome sequence of Caulobacter sp. S6.</title>
        <authorList>
            <person name="Tang Y."/>
            <person name="Ouyang W."/>
            <person name="Liu Q."/>
            <person name="Huang B."/>
            <person name="Guo Z."/>
            <person name="Lei P."/>
        </authorList>
    </citation>
    <scope>NUCLEOTIDE SEQUENCE</scope>
    <source>
        <strain evidence="2">S6</strain>
    </source>
</reference>
<sequence>MSRKPKKRVSRKPAPLLPPRDARDAVLLFVVTVLCLLACVSVLAALSADRAAKGWSGQLTGSATVVVRPKGDETADAAAARAAEALAGVKGVVEAQALEPAKAKALLKPWLGDESLMEDLPIPRLVSVDLDPKAPATADAMNKALTAAGIDASVDDHSAWLKDVIRAGALARLAAGAVAVLLTLTAMAVIVFATFAGLATRADLVSVLHLAGAEDRFIAALFQGRFAGLAFEAGLIGAALAAMIGLVARGLGGGEGLTPVLPLAWTDLIMLLPCPLVAALVAAVAARVTAIGLLKGMA</sequence>
<keyword evidence="1" id="KW-0472">Membrane</keyword>
<organism evidence="2 3">
    <name type="scientific">Phenylobacterium montanum</name>
    <dbReference type="NCBI Taxonomy" id="2823693"/>
    <lineage>
        <taxon>Bacteria</taxon>
        <taxon>Pseudomonadati</taxon>
        <taxon>Pseudomonadota</taxon>
        <taxon>Alphaproteobacteria</taxon>
        <taxon>Caulobacterales</taxon>
        <taxon>Caulobacteraceae</taxon>
        <taxon>Phenylobacterium</taxon>
    </lineage>
</organism>
<dbReference type="GO" id="GO:0032153">
    <property type="term" value="C:cell division site"/>
    <property type="evidence" value="ECO:0007669"/>
    <property type="project" value="TreeGrafter"/>
</dbReference>
<protein>
    <submittedName>
        <fullName evidence="2">ABC transporter permease</fullName>
    </submittedName>
</protein>
<gene>
    <name evidence="2" type="ORF">KCG34_17845</name>
</gene>
<dbReference type="PANTHER" id="PTHR47755">
    <property type="entry name" value="CELL DIVISION PROTEIN FTSX"/>
    <property type="match status" value="1"/>
</dbReference>
<evidence type="ECO:0000313" key="3">
    <source>
        <dbReference type="Proteomes" id="UP000676409"/>
    </source>
</evidence>
<dbReference type="PANTHER" id="PTHR47755:SF1">
    <property type="entry name" value="CELL DIVISION PROTEIN FTSX"/>
    <property type="match status" value="1"/>
</dbReference>
<name>A0A975FX54_9CAUL</name>
<feature type="transmembrane region" description="Helical" evidence="1">
    <location>
        <begin position="226"/>
        <end position="248"/>
    </location>
</feature>
<keyword evidence="1" id="KW-0812">Transmembrane</keyword>
<dbReference type="KEGG" id="caul:KCG34_17845"/>
<evidence type="ECO:0000313" key="2">
    <source>
        <dbReference type="EMBL" id="QUD86920.1"/>
    </source>
</evidence>
<dbReference type="AlphaFoldDB" id="A0A975FX54"/>
<accession>A0A975FX54</accession>
<proteinExistence type="predicted"/>
<dbReference type="GO" id="GO:0016020">
    <property type="term" value="C:membrane"/>
    <property type="evidence" value="ECO:0007669"/>
    <property type="project" value="InterPro"/>
</dbReference>
<feature type="transmembrane region" description="Helical" evidence="1">
    <location>
        <begin position="268"/>
        <end position="294"/>
    </location>
</feature>
<dbReference type="InterPro" id="IPR004513">
    <property type="entry name" value="FtsX"/>
</dbReference>
<dbReference type="Proteomes" id="UP000676409">
    <property type="component" value="Chromosome"/>
</dbReference>
<feature type="transmembrane region" description="Helical" evidence="1">
    <location>
        <begin position="173"/>
        <end position="199"/>
    </location>
</feature>